<evidence type="ECO:0000313" key="2">
    <source>
        <dbReference type="Proteomes" id="UP000596857"/>
    </source>
</evidence>
<name>A0ABX1YDH5_9BACL</name>
<accession>A0ABX1YDH5</accession>
<dbReference type="RefSeq" id="WP_171716630.1">
    <property type="nucleotide sequence ID" value="NZ_WHOB01000020.1"/>
</dbReference>
<organism evidence="1 2">
    <name type="scientific">Paenibacillus phytohabitans</name>
    <dbReference type="NCBI Taxonomy" id="2654978"/>
    <lineage>
        <taxon>Bacteria</taxon>
        <taxon>Bacillati</taxon>
        <taxon>Bacillota</taxon>
        <taxon>Bacilli</taxon>
        <taxon>Bacillales</taxon>
        <taxon>Paenibacillaceae</taxon>
        <taxon>Paenibacillus</taxon>
    </lineage>
</organism>
<reference evidence="1 2" key="1">
    <citation type="submission" date="2019-10" db="EMBL/GenBank/DDBJ databases">
        <title>Description of Paenibacillus terricola sp. nov.</title>
        <authorList>
            <person name="Carlier A."/>
            <person name="Qi S."/>
        </authorList>
    </citation>
    <scope>NUCLEOTIDE SEQUENCE [LARGE SCALE GENOMIC DNA]</scope>
    <source>
        <strain evidence="1 2">LMG 31459</strain>
    </source>
</reference>
<comment type="caution">
    <text evidence="1">The sequence shown here is derived from an EMBL/GenBank/DDBJ whole genome shotgun (WGS) entry which is preliminary data.</text>
</comment>
<protein>
    <submittedName>
        <fullName evidence="1">Uncharacterized protein</fullName>
    </submittedName>
</protein>
<dbReference type="EMBL" id="WHOB01000020">
    <property type="protein sequence ID" value="NOU78569.1"/>
    <property type="molecule type" value="Genomic_DNA"/>
</dbReference>
<proteinExistence type="predicted"/>
<sequence>MGQESYHFLMFDKRNQAIVAPDEYGDNILDIVGGFVVGNSFLETAEIISSIPNVGTYTPLDLHRYQSTRCYYTLDDGSCIIEIEMNCGELAEQVEEISIRFAVSNPIETYEKTIGLCKLLCEKHFGTGSGTKIKVSWKFSTKQPASAATIPYFTSDRAGEADLE</sequence>
<keyword evidence="2" id="KW-1185">Reference proteome</keyword>
<gene>
    <name evidence="1" type="ORF">GC101_06710</name>
</gene>
<evidence type="ECO:0000313" key="1">
    <source>
        <dbReference type="EMBL" id="NOU78569.1"/>
    </source>
</evidence>
<dbReference type="Proteomes" id="UP000596857">
    <property type="component" value="Unassembled WGS sequence"/>
</dbReference>